<reference evidence="3 4" key="1">
    <citation type="submission" date="2020-08" db="EMBL/GenBank/DDBJ databases">
        <title>Genomic Encyclopedia of Type Strains, Phase IV (KMG-IV): sequencing the most valuable type-strain genomes for metagenomic binning, comparative biology and taxonomic classification.</title>
        <authorList>
            <person name="Goeker M."/>
        </authorList>
    </citation>
    <scope>NUCLEOTIDE SEQUENCE [LARGE SCALE GENOMIC DNA]</scope>
    <source>
        <strain evidence="3 4">YIM 65646</strain>
    </source>
</reference>
<feature type="region of interest" description="Disordered" evidence="1">
    <location>
        <begin position="55"/>
        <end position="79"/>
    </location>
</feature>
<keyword evidence="2" id="KW-0732">Signal</keyword>
<comment type="caution">
    <text evidence="3">The sequence shown here is derived from an EMBL/GenBank/DDBJ whole genome shotgun (WGS) entry which is preliminary data.</text>
</comment>
<feature type="signal peptide" evidence="2">
    <location>
        <begin position="1"/>
        <end position="23"/>
    </location>
</feature>
<evidence type="ECO:0000256" key="1">
    <source>
        <dbReference type="SAM" id="MobiDB-lite"/>
    </source>
</evidence>
<name>A0A841FHR6_9ACTN</name>
<feature type="chain" id="PRO_5038909346" description="Secreted protein" evidence="2">
    <location>
        <begin position="24"/>
        <end position="173"/>
    </location>
</feature>
<proteinExistence type="predicted"/>
<gene>
    <name evidence="3" type="ORF">HNR73_000051</name>
</gene>
<evidence type="ECO:0000313" key="3">
    <source>
        <dbReference type="EMBL" id="MBB6032209.1"/>
    </source>
</evidence>
<keyword evidence="4" id="KW-1185">Reference proteome</keyword>
<evidence type="ECO:0008006" key="5">
    <source>
        <dbReference type="Google" id="ProtNLM"/>
    </source>
</evidence>
<dbReference type="RefSeq" id="WP_184785140.1">
    <property type="nucleotide sequence ID" value="NZ_BONT01000062.1"/>
</dbReference>
<dbReference type="Proteomes" id="UP000548476">
    <property type="component" value="Unassembled WGS sequence"/>
</dbReference>
<accession>A0A841FHR6</accession>
<evidence type="ECO:0000313" key="4">
    <source>
        <dbReference type="Proteomes" id="UP000548476"/>
    </source>
</evidence>
<sequence>MRQTAKRWRTAVVIGVFAATALAGCGSGDGAGEAGASPSADPKSDMLAYTRCMRDNGVPMEDPQLNADGEGSLSLPEGVDRATLDAAEETCRKLMPNGGEPPELDAEVLERLRAYAKCMREHGVDDFPDPEPKGGIQYEAPPPGTDADFTAAEDACEDLMPAGGSNETHEEGA</sequence>
<dbReference type="AlphaFoldDB" id="A0A841FHR6"/>
<feature type="region of interest" description="Disordered" evidence="1">
    <location>
        <begin position="123"/>
        <end position="149"/>
    </location>
</feature>
<organism evidence="3 4">
    <name type="scientific">Phytomonospora endophytica</name>
    <dbReference type="NCBI Taxonomy" id="714109"/>
    <lineage>
        <taxon>Bacteria</taxon>
        <taxon>Bacillati</taxon>
        <taxon>Actinomycetota</taxon>
        <taxon>Actinomycetes</taxon>
        <taxon>Micromonosporales</taxon>
        <taxon>Micromonosporaceae</taxon>
        <taxon>Phytomonospora</taxon>
    </lineage>
</organism>
<evidence type="ECO:0000256" key="2">
    <source>
        <dbReference type="SAM" id="SignalP"/>
    </source>
</evidence>
<dbReference type="EMBL" id="JACHGT010000001">
    <property type="protein sequence ID" value="MBB6032209.1"/>
    <property type="molecule type" value="Genomic_DNA"/>
</dbReference>
<protein>
    <recommendedName>
        <fullName evidence="5">Secreted protein</fullName>
    </recommendedName>
</protein>
<dbReference type="PROSITE" id="PS51257">
    <property type="entry name" value="PROKAR_LIPOPROTEIN"/>
    <property type="match status" value="1"/>
</dbReference>